<protein>
    <submittedName>
        <fullName evidence="1">Uncharacterized protein</fullName>
    </submittedName>
</protein>
<evidence type="ECO:0000313" key="1">
    <source>
        <dbReference type="EMBL" id="MDE1454264.1"/>
    </source>
</evidence>
<sequence>MKKAISVVIASTILLTAAFFVTTSSNTQLGKTASTNFQIAGKAEFG</sequence>
<proteinExistence type="predicted"/>
<dbReference type="RefSeq" id="WP_154495338.1">
    <property type="nucleotide sequence ID" value="NZ_CAOJBS010000008.1"/>
</dbReference>
<reference evidence="1" key="1">
    <citation type="submission" date="2022-12" db="EMBL/GenBank/DDBJ databases">
        <title>Draft Genome Sequences of Bacillus licheniformis and Bacillus paralicheniformis strains isolated from Irish skim milk powders.</title>
        <authorList>
            <person name="Lourenco A."/>
            <person name="Li F."/>
            <person name="Geraldine D."/>
            <person name="Tobin J.T."/>
            <person name="Butler F."/>
            <person name="Jordan K."/>
            <person name="Obrien T."/>
        </authorList>
    </citation>
    <scope>NUCLEOTIDE SEQUENCE</scope>
    <source>
        <strain evidence="1">3370</strain>
    </source>
</reference>
<organism evidence="1 2">
    <name type="scientific">Bacillus paralicheniformis</name>
    <dbReference type="NCBI Taxonomy" id="1648923"/>
    <lineage>
        <taxon>Bacteria</taxon>
        <taxon>Bacillati</taxon>
        <taxon>Bacillota</taxon>
        <taxon>Bacilli</taxon>
        <taxon>Bacillales</taxon>
        <taxon>Bacillaceae</taxon>
        <taxon>Bacillus</taxon>
    </lineage>
</organism>
<dbReference type="AlphaFoldDB" id="A0AAW6KIF2"/>
<dbReference type="EMBL" id="JARAFO010000103">
    <property type="protein sequence ID" value="MDE1454264.1"/>
    <property type="molecule type" value="Genomic_DNA"/>
</dbReference>
<accession>A0AAW6KIF2</accession>
<gene>
    <name evidence="1" type="ORF">PVN32_19075</name>
</gene>
<comment type="caution">
    <text evidence="1">The sequence shown here is derived from an EMBL/GenBank/DDBJ whole genome shotgun (WGS) entry which is preliminary data.</text>
</comment>
<dbReference type="Proteomes" id="UP001216709">
    <property type="component" value="Unassembled WGS sequence"/>
</dbReference>
<evidence type="ECO:0000313" key="2">
    <source>
        <dbReference type="Proteomes" id="UP001216709"/>
    </source>
</evidence>
<name>A0AAW6KIF2_9BACI</name>